<dbReference type="InterPro" id="IPR007110">
    <property type="entry name" value="Ig-like_dom"/>
</dbReference>
<dbReference type="AlphaFoldDB" id="A0A194QNP0"/>
<keyword evidence="3" id="KW-1185">Reference proteome</keyword>
<accession>A0A194QNP0</accession>
<dbReference type="PROSITE" id="PS50835">
    <property type="entry name" value="IG_LIKE"/>
    <property type="match status" value="1"/>
</dbReference>
<reference evidence="2 3" key="1">
    <citation type="journal article" date="2015" name="Nat. Commun.">
        <title>Outbred genome sequencing and CRISPR/Cas9 gene editing in butterflies.</title>
        <authorList>
            <person name="Li X."/>
            <person name="Fan D."/>
            <person name="Zhang W."/>
            <person name="Liu G."/>
            <person name="Zhang L."/>
            <person name="Zhao L."/>
            <person name="Fang X."/>
            <person name="Chen L."/>
            <person name="Dong Y."/>
            <person name="Chen Y."/>
            <person name="Ding Y."/>
            <person name="Zhao R."/>
            <person name="Feng M."/>
            <person name="Zhu Y."/>
            <person name="Feng Y."/>
            <person name="Jiang X."/>
            <person name="Zhu D."/>
            <person name="Xiang H."/>
            <person name="Feng X."/>
            <person name="Li S."/>
            <person name="Wang J."/>
            <person name="Zhang G."/>
            <person name="Kronforst M.R."/>
            <person name="Wang W."/>
        </authorList>
    </citation>
    <scope>NUCLEOTIDE SEQUENCE [LARGE SCALE GENOMIC DNA]</scope>
    <source>
        <strain evidence="2">Ya'a_city_454_Pm</strain>
        <tissue evidence="2">Whole body</tissue>
    </source>
</reference>
<evidence type="ECO:0000313" key="2">
    <source>
        <dbReference type="EMBL" id="KPJ06974.1"/>
    </source>
</evidence>
<dbReference type="EMBL" id="KQ461194">
    <property type="protein sequence ID" value="KPJ06974.1"/>
    <property type="molecule type" value="Genomic_DNA"/>
</dbReference>
<evidence type="ECO:0000313" key="3">
    <source>
        <dbReference type="Proteomes" id="UP000053240"/>
    </source>
</evidence>
<feature type="domain" description="Ig-like" evidence="1">
    <location>
        <begin position="31"/>
        <end position="95"/>
    </location>
</feature>
<gene>
    <name evidence="2" type="ORF">RR48_11473</name>
</gene>
<dbReference type="InParanoid" id="A0A194QNP0"/>
<protein>
    <recommendedName>
        <fullName evidence="1">Ig-like domain-containing protein</fullName>
    </recommendedName>
</protein>
<dbReference type="Proteomes" id="UP000053240">
    <property type="component" value="Unassembled WGS sequence"/>
</dbReference>
<organism evidence="2 3">
    <name type="scientific">Papilio machaon</name>
    <name type="common">Old World swallowtail butterfly</name>
    <dbReference type="NCBI Taxonomy" id="76193"/>
    <lineage>
        <taxon>Eukaryota</taxon>
        <taxon>Metazoa</taxon>
        <taxon>Ecdysozoa</taxon>
        <taxon>Arthropoda</taxon>
        <taxon>Hexapoda</taxon>
        <taxon>Insecta</taxon>
        <taxon>Pterygota</taxon>
        <taxon>Neoptera</taxon>
        <taxon>Endopterygota</taxon>
        <taxon>Lepidoptera</taxon>
        <taxon>Glossata</taxon>
        <taxon>Ditrysia</taxon>
        <taxon>Papilionoidea</taxon>
        <taxon>Papilionidae</taxon>
        <taxon>Papilioninae</taxon>
        <taxon>Papilio</taxon>
    </lineage>
</organism>
<name>A0A194QNP0_PAPMA</name>
<sequence length="161" mass="18386">MFRPYALRLRPGALGVRHVPVRWVGPARQWLACEAAGPRRAPPPPLIDDDRHKHKPYFWRRDGEKLDYKRVSTNGSLEVFHKRDVEGVYQCGVHHHRGVVLGKPVHLKFACEYTEFKSHVKLLQGVNKWQPGGVPQERCGGCVPVRGASPPRYRARQTRAS</sequence>
<proteinExistence type="predicted"/>
<evidence type="ECO:0000259" key="1">
    <source>
        <dbReference type="PROSITE" id="PS50835"/>
    </source>
</evidence>